<feature type="domain" description="CusB-like beta-barrel" evidence="2">
    <location>
        <begin position="10"/>
        <end position="55"/>
    </location>
</feature>
<comment type="caution">
    <text evidence="4">The sequence shown here is derived from an EMBL/GenBank/DDBJ whole genome shotgun (WGS) entry which is preliminary data.</text>
</comment>
<feature type="domain" description="CzcB-like C-terminal circularly permuted SH3-like" evidence="3">
    <location>
        <begin position="63"/>
        <end position="125"/>
    </location>
</feature>
<dbReference type="AlphaFoldDB" id="A0A1V1NZA1"/>
<organism evidence="4 5">
    <name type="scientific">Candidatus Magnetoglobus multicellularis str. Araruama</name>
    <dbReference type="NCBI Taxonomy" id="890399"/>
    <lineage>
        <taxon>Bacteria</taxon>
        <taxon>Pseudomonadati</taxon>
        <taxon>Thermodesulfobacteriota</taxon>
        <taxon>Desulfobacteria</taxon>
        <taxon>Desulfobacterales</taxon>
        <taxon>Desulfobacteraceae</taxon>
        <taxon>Candidatus Magnetoglobus</taxon>
    </lineage>
</organism>
<evidence type="ECO:0000313" key="4">
    <source>
        <dbReference type="EMBL" id="ETR67836.1"/>
    </source>
</evidence>
<dbReference type="GO" id="GO:0060003">
    <property type="term" value="P:copper ion export"/>
    <property type="evidence" value="ECO:0007669"/>
    <property type="project" value="TreeGrafter"/>
</dbReference>
<evidence type="ECO:0008006" key="6">
    <source>
        <dbReference type="Google" id="ProtNLM"/>
    </source>
</evidence>
<dbReference type="Pfam" id="PF25954">
    <property type="entry name" value="Beta-barrel_RND_2"/>
    <property type="match status" value="1"/>
</dbReference>
<name>A0A1V1NZA1_9BACT</name>
<protein>
    <recommendedName>
        <fullName evidence="6">RND efflux pump membrane fusion protein barrel-sandwich domain-containing protein</fullName>
    </recommendedName>
</protein>
<dbReference type="PANTHER" id="PTHR30097">
    <property type="entry name" value="CATION EFFLUX SYSTEM PROTEIN CUSB"/>
    <property type="match status" value="1"/>
</dbReference>
<evidence type="ECO:0000259" key="2">
    <source>
        <dbReference type="Pfam" id="PF25954"/>
    </source>
</evidence>
<gene>
    <name evidence="4" type="ORF">OMM_11159</name>
</gene>
<dbReference type="GO" id="GO:0046914">
    <property type="term" value="F:transition metal ion binding"/>
    <property type="evidence" value="ECO:0007669"/>
    <property type="project" value="TreeGrafter"/>
</dbReference>
<evidence type="ECO:0000256" key="1">
    <source>
        <dbReference type="ARBA" id="ARBA00022448"/>
    </source>
</evidence>
<dbReference type="Proteomes" id="UP000189670">
    <property type="component" value="Unassembled WGS sequence"/>
</dbReference>
<dbReference type="InterPro" id="IPR058792">
    <property type="entry name" value="Beta-barrel_RND_2"/>
</dbReference>
<dbReference type="EMBL" id="ATBP01001192">
    <property type="protein sequence ID" value="ETR67836.1"/>
    <property type="molecule type" value="Genomic_DNA"/>
</dbReference>
<dbReference type="Gene3D" id="2.40.420.20">
    <property type="match status" value="1"/>
</dbReference>
<dbReference type="InterPro" id="IPR051909">
    <property type="entry name" value="MFP_Cation_Efflux"/>
</dbReference>
<dbReference type="GO" id="GO:0015679">
    <property type="term" value="P:plasma membrane copper ion transport"/>
    <property type="evidence" value="ECO:0007669"/>
    <property type="project" value="TreeGrafter"/>
</dbReference>
<proteinExistence type="predicted"/>
<feature type="non-terminal residue" evidence="4">
    <location>
        <position position="1"/>
    </location>
</feature>
<dbReference type="Pfam" id="PF25975">
    <property type="entry name" value="CzcB_C"/>
    <property type="match status" value="1"/>
</dbReference>
<keyword evidence="1" id="KW-0813">Transport</keyword>
<dbReference type="InterPro" id="IPR058649">
    <property type="entry name" value="CzcB_C"/>
</dbReference>
<evidence type="ECO:0000313" key="5">
    <source>
        <dbReference type="Proteomes" id="UP000189670"/>
    </source>
</evidence>
<sequence length="141" mass="15366">EILIHAVGTNRKIKGVLSYIAPVYNTSTRSVIVRAEIKNIDGKWRPGSFVTGTISVATKKPVLAVLRNAVQVLDSENIVFVPDRKNKTFMPVVVKKGRENEQYVEIVSGLNEGDAYVSSGAFELKAKIVTNALDPHAGHGH</sequence>
<dbReference type="GO" id="GO:0030288">
    <property type="term" value="C:outer membrane-bounded periplasmic space"/>
    <property type="evidence" value="ECO:0007669"/>
    <property type="project" value="TreeGrafter"/>
</dbReference>
<reference evidence="5" key="1">
    <citation type="submission" date="2012-11" db="EMBL/GenBank/DDBJ databases">
        <authorList>
            <person name="Lucero-Rivera Y.E."/>
            <person name="Tovar-Ramirez D."/>
        </authorList>
    </citation>
    <scope>NUCLEOTIDE SEQUENCE [LARGE SCALE GENOMIC DNA]</scope>
    <source>
        <strain evidence="5">Araruama</strain>
    </source>
</reference>
<accession>A0A1V1NZA1</accession>
<dbReference type="SUPFAM" id="SSF111369">
    <property type="entry name" value="HlyD-like secretion proteins"/>
    <property type="match status" value="1"/>
</dbReference>
<dbReference type="PANTHER" id="PTHR30097:SF4">
    <property type="entry name" value="SLR6042 PROTEIN"/>
    <property type="match status" value="1"/>
</dbReference>
<dbReference type="Gene3D" id="2.40.30.170">
    <property type="match status" value="1"/>
</dbReference>
<evidence type="ECO:0000259" key="3">
    <source>
        <dbReference type="Pfam" id="PF25975"/>
    </source>
</evidence>